<reference evidence="1 2" key="1">
    <citation type="submission" date="2024-03" db="EMBL/GenBank/DDBJ databases">
        <title>First Report of Pectobacterium brasiliscabiei causing potato scab in china.</title>
        <authorList>
            <person name="Handique U."/>
        </authorList>
    </citation>
    <scope>NUCLEOTIDE SEQUENCE [LARGE SCALE GENOMIC DNA]</scope>
    <source>
        <strain evidence="1 2">ZRIMU1503</strain>
    </source>
</reference>
<dbReference type="EMBL" id="JBBAYM010000021">
    <property type="protein sequence ID" value="MEI5613141.1"/>
    <property type="molecule type" value="Genomic_DNA"/>
</dbReference>
<comment type="caution">
    <text evidence="1">The sequence shown here is derived from an EMBL/GenBank/DDBJ whole genome shotgun (WGS) entry which is preliminary data.</text>
</comment>
<evidence type="ECO:0000313" key="1">
    <source>
        <dbReference type="EMBL" id="MEI5613141.1"/>
    </source>
</evidence>
<evidence type="ECO:0000313" key="2">
    <source>
        <dbReference type="Proteomes" id="UP001365781"/>
    </source>
</evidence>
<proteinExistence type="predicted"/>
<dbReference type="RefSeq" id="WP_336537834.1">
    <property type="nucleotide sequence ID" value="NZ_JBBAYL010000035.1"/>
</dbReference>
<sequence>MGLFGSKESLNIQEPGRVEIADHVGTHVPDVGEHFLDFIGVGRDRLEPHVDALRAGNGWVPIGALRQYGVMKLNNGPLTFLNMMVAYDRITMSVWASLGLRGSDKRAVESTVTGVLEDQGHAAAATWAIVARPQARLDLEFLGESLTSRWDESVSTIRNGDVIKAFKKWKSAL</sequence>
<gene>
    <name evidence="1" type="ORF">WB403_28750</name>
</gene>
<accession>A0ABU8GIX3</accession>
<keyword evidence="2" id="KW-1185">Reference proteome</keyword>
<dbReference type="Proteomes" id="UP001365781">
    <property type="component" value="Unassembled WGS sequence"/>
</dbReference>
<name>A0ABU8GIX3_9ACTN</name>
<organism evidence="1 2">
    <name type="scientific">Streptomyces brasiliscabiei</name>
    <dbReference type="NCBI Taxonomy" id="2736302"/>
    <lineage>
        <taxon>Bacteria</taxon>
        <taxon>Bacillati</taxon>
        <taxon>Actinomycetota</taxon>
        <taxon>Actinomycetes</taxon>
        <taxon>Kitasatosporales</taxon>
        <taxon>Streptomycetaceae</taxon>
        <taxon>Streptomyces</taxon>
    </lineage>
</organism>
<protein>
    <submittedName>
        <fullName evidence="1">Uncharacterized protein</fullName>
    </submittedName>
</protein>